<dbReference type="EMBL" id="MAAX01000066">
    <property type="protein sequence ID" value="OUS18444.1"/>
    <property type="molecule type" value="Genomic_DNA"/>
</dbReference>
<proteinExistence type="predicted"/>
<name>A0A1Z8B762_9FLAO</name>
<protein>
    <recommendedName>
        <fullName evidence="3">Trimeric autotransporter adhesin YadA-like head domain-containing protein</fullName>
    </recommendedName>
</protein>
<sequence>MKQTTLLTVFFLLLFTSITSLSAQTLNESSGTGAHINITSGDFNTAFGDSAGFSLTSGSQTTFLGYQAGRSNTTSEFIAIGYQAGYSNTTGFDNLFIGWQAGFSNINGGDNTFIGAESGEFNTTGYDNTFVGEESGANNTTGYENVFIGEDAGFSNTTGYKNVFVGNEAGISSGTGYRNTGVGDEALSDVDEGWSNSAFGESAGIDVGAGIFNTMLGAGSGVATEHADYNTFVGAAAGWDNNRTNSTSNANRNTFIGTANGSSNREGEDNVGLGAFASFGSSGLPFDNFRSQDLLTGSRNNLSRTTFIGTFADAGNNDVTLVGYSTRVDGQYGIAIGTNTDVLSSGSIGLGYNTTIASGSNNSVGIGREVDIDNQEAVAVGSNSIAQANGGIAIGHQATVDGTGNTTTFTGNNMAIGYEAAATNNNSIAIGATSSASGENAMAIGQAATAPNDNTLVLGGVTNPVSVGIGTDTPSAFASMELSGNNKGLLVNRLTDTEITALESNLTAAQKGLVLYDSTNDVFQVWDGTQWLSAINTDDQELSLNGSNLGITNSSNTVDLSTINTDNQALSLNNNMLSITNDSNPVDLSPLTADLETRVAALENATGSASSGGMTPLLFNYQSVIRDTDGNPIKNDAVDVRIAVREDGVTGTVVYNEEHSLTSSEYGVLSLQVGGGTLLNGDFSTINWGEHEYYLEISLDSAQTGTFTTLSTTQLLSVPYALHARSADYITGTMGSTGSRAAKSSQNTEIQELKTQVKQLQAQMQLLIDKKN</sequence>
<feature type="coiled-coil region" evidence="1">
    <location>
        <begin position="743"/>
        <end position="770"/>
    </location>
</feature>
<evidence type="ECO:0000256" key="1">
    <source>
        <dbReference type="SAM" id="Coils"/>
    </source>
</evidence>
<evidence type="ECO:0000313" key="5">
    <source>
        <dbReference type="Proteomes" id="UP000196102"/>
    </source>
</evidence>
<dbReference type="CDD" id="cd12820">
    <property type="entry name" value="LbR_YadA-like"/>
    <property type="match status" value="1"/>
</dbReference>
<feature type="chain" id="PRO_5013006937" description="Trimeric autotransporter adhesin YadA-like head domain-containing protein" evidence="2">
    <location>
        <begin position="23"/>
        <end position="772"/>
    </location>
</feature>
<organism evidence="4 5">
    <name type="scientific">Nonlabens dokdonensis</name>
    <dbReference type="NCBI Taxonomy" id="328515"/>
    <lineage>
        <taxon>Bacteria</taxon>
        <taxon>Pseudomonadati</taxon>
        <taxon>Bacteroidota</taxon>
        <taxon>Flavobacteriia</taxon>
        <taxon>Flavobacteriales</taxon>
        <taxon>Flavobacteriaceae</taxon>
        <taxon>Nonlabens</taxon>
    </lineage>
</organism>
<dbReference type="Pfam" id="PF05658">
    <property type="entry name" value="YadA_head"/>
    <property type="match status" value="3"/>
</dbReference>
<feature type="domain" description="Trimeric autotransporter adhesin YadA-like head" evidence="3">
    <location>
        <begin position="414"/>
        <end position="432"/>
    </location>
</feature>
<feature type="domain" description="Trimeric autotransporter adhesin YadA-like head" evidence="3">
    <location>
        <begin position="436"/>
        <end position="459"/>
    </location>
</feature>
<dbReference type="RefSeq" id="WP_303686078.1">
    <property type="nucleotide sequence ID" value="NZ_CAJXYO010000059.1"/>
</dbReference>
<keyword evidence="2" id="KW-0732">Signal</keyword>
<evidence type="ECO:0000256" key="2">
    <source>
        <dbReference type="SAM" id="SignalP"/>
    </source>
</evidence>
<gene>
    <name evidence="4" type="ORF">A9Q93_03925</name>
</gene>
<dbReference type="InterPro" id="IPR008640">
    <property type="entry name" value="Adhesin_Head_dom"/>
</dbReference>
<dbReference type="Gene3D" id="2.150.10.10">
    <property type="entry name" value="Serralysin-like metalloprotease, C-terminal"/>
    <property type="match status" value="2"/>
</dbReference>
<keyword evidence="1" id="KW-0175">Coiled coil</keyword>
<dbReference type="InterPro" id="IPR011049">
    <property type="entry name" value="Serralysin-like_metalloprot_C"/>
</dbReference>
<dbReference type="SUPFAM" id="SSF101967">
    <property type="entry name" value="Adhesin YadA, collagen-binding domain"/>
    <property type="match status" value="1"/>
</dbReference>
<reference evidence="5" key="1">
    <citation type="journal article" date="2017" name="Proc. Natl. Acad. Sci. U.S.A.">
        <title>Simulation of Deepwater Horizon oil plume reveals substrate specialization within a complex community of hydrocarbon-degraders.</title>
        <authorList>
            <person name="Hu P."/>
            <person name="Dubinsky E.A."/>
            <person name="Probst A.J."/>
            <person name="Wang J."/>
            <person name="Sieber C.M.K."/>
            <person name="Tom L.M."/>
            <person name="Gardinali P."/>
            <person name="Banfield J.F."/>
            <person name="Atlas R.M."/>
            <person name="Andersen G.L."/>
        </authorList>
    </citation>
    <scope>NUCLEOTIDE SEQUENCE [LARGE SCALE GENOMIC DNA]</scope>
</reference>
<dbReference type="AlphaFoldDB" id="A0A1Z8B762"/>
<feature type="domain" description="Trimeric autotransporter adhesin YadA-like head" evidence="3">
    <location>
        <begin position="375"/>
        <end position="398"/>
    </location>
</feature>
<evidence type="ECO:0000313" key="4">
    <source>
        <dbReference type="EMBL" id="OUS18444.1"/>
    </source>
</evidence>
<comment type="caution">
    <text evidence="4">The sequence shown here is derived from an EMBL/GenBank/DDBJ whole genome shotgun (WGS) entry which is preliminary data.</text>
</comment>
<accession>A0A1Z8B762</accession>
<feature type="signal peptide" evidence="2">
    <location>
        <begin position="1"/>
        <end position="22"/>
    </location>
</feature>
<dbReference type="GO" id="GO:0019867">
    <property type="term" value="C:outer membrane"/>
    <property type="evidence" value="ECO:0007669"/>
    <property type="project" value="InterPro"/>
</dbReference>
<evidence type="ECO:0000259" key="3">
    <source>
        <dbReference type="Pfam" id="PF05658"/>
    </source>
</evidence>
<dbReference type="Proteomes" id="UP000196102">
    <property type="component" value="Unassembled WGS sequence"/>
</dbReference>